<dbReference type="Proteomes" id="UP000694865">
    <property type="component" value="Unplaced"/>
</dbReference>
<dbReference type="InterPro" id="IPR013098">
    <property type="entry name" value="Ig_I-set"/>
</dbReference>
<dbReference type="RefSeq" id="XP_006818723.1">
    <property type="nucleotide sequence ID" value="XM_006818660.1"/>
</dbReference>
<dbReference type="PROSITE" id="PS50835">
    <property type="entry name" value="IG_LIKE"/>
    <property type="match status" value="1"/>
</dbReference>
<dbReference type="Pfam" id="PF07679">
    <property type="entry name" value="I-set"/>
    <property type="match status" value="1"/>
</dbReference>
<protein>
    <submittedName>
        <fullName evidence="3">Uncharacterized protein LOC102800970</fullName>
    </submittedName>
</protein>
<dbReference type="InterPro" id="IPR013783">
    <property type="entry name" value="Ig-like_fold"/>
</dbReference>
<dbReference type="InterPro" id="IPR007110">
    <property type="entry name" value="Ig-like_dom"/>
</dbReference>
<proteinExistence type="predicted"/>
<keyword evidence="2" id="KW-1185">Reference proteome</keyword>
<dbReference type="SUPFAM" id="SSF48726">
    <property type="entry name" value="Immunoglobulin"/>
    <property type="match status" value="1"/>
</dbReference>
<evidence type="ECO:0000313" key="2">
    <source>
        <dbReference type="Proteomes" id="UP000694865"/>
    </source>
</evidence>
<evidence type="ECO:0000313" key="3">
    <source>
        <dbReference type="RefSeq" id="XP_006818723.1"/>
    </source>
</evidence>
<name>A0ABM0MFD2_SACKO</name>
<accession>A0ABM0MFD2</accession>
<dbReference type="GeneID" id="102800970"/>
<gene>
    <name evidence="3" type="primary">LOC102800970</name>
</gene>
<dbReference type="Gene3D" id="2.60.40.10">
    <property type="entry name" value="Immunoglobulins"/>
    <property type="match status" value="1"/>
</dbReference>
<dbReference type="CDD" id="cd00096">
    <property type="entry name" value="Ig"/>
    <property type="match status" value="1"/>
</dbReference>
<sequence length="152" mass="17415">MSVLLLLPRCAPGIFYLQHNGLCWDICGKGVLGSEITVRRDEEGIGDIKHVAPGKPNIRRKLPDEYSPMQGQTVVLEVEYDGSPEFEIDWFWNGDSRYFNDLIRRIVLESPLRKARLTINNYQPTDNGIFWVLIKNPHGSDYSECHIPLRSS</sequence>
<evidence type="ECO:0000259" key="1">
    <source>
        <dbReference type="PROSITE" id="PS50835"/>
    </source>
</evidence>
<organism evidence="2 3">
    <name type="scientific">Saccoglossus kowalevskii</name>
    <name type="common">Acorn worm</name>
    <dbReference type="NCBI Taxonomy" id="10224"/>
    <lineage>
        <taxon>Eukaryota</taxon>
        <taxon>Metazoa</taxon>
        <taxon>Hemichordata</taxon>
        <taxon>Enteropneusta</taxon>
        <taxon>Harrimaniidae</taxon>
        <taxon>Saccoglossus</taxon>
    </lineage>
</organism>
<dbReference type="InterPro" id="IPR036179">
    <property type="entry name" value="Ig-like_dom_sf"/>
</dbReference>
<reference evidence="3" key="1">
    <citation type="submission" date="2025-08" db="UniProtKB">
        <authorList>
            <consortium name="RefSeq"/>
        </authorList>
    </citation>
    <scope>IDENTIFICATION</scope>
    <source>
        <tissue evidence="3">Testes</tissue>
    </source>
</reference>
<feature type="domain" description="Ig-like" evidence="1">
    <location>
        <begin position="56"/>
        <end position="130"/>
    </location>
</feature>